<dbReference type="AlphaFoldDB" id="A0A1X7UHK6"/>
<organism evidence="5">
    <name type="scientific">Amphimedon queenslandica</name>
    <name type="common">Sponge</name>
    <dbReference type="NCBI Taxonomy" id="400682"/>
    <lineage>
        <taxon>Eukaryota</taxon>
        <taxon>Metazoa</taxon>
        <taxon>Porifera</taxon>
        <taxon>Demospongiae</taxon>
        <taxon>Heteroscleromorpha</taxon>
        <taxon>Haplosclerida</taxon>
        <taxon>Niphatidae</taxon>
        <taxon>Amphimedon</taxon>
    </lineage>
</organism>
<evidence type="ECO:0000313" key="6">
    <source>
        <dbReference type="Proteomes" id="UP000007879"/>
    </source>
</evidence>
<dbReference type="Proteomes" id="UP000007879">
    <property type="component" value="Unassembled WGS sequence"/>
</dbReference>
<keyword evidence="2" id="KW-1133">Transmembrane helix</keyword>
<feature type="compositionally biased region" description="Basic and acidic residues" evidence="1">
    <location>
        <begin position="651"/>
        <end position="666"/>
    </location>
</feature>
<dbReference type="EnsemblMetazoa" id="XM_003387966.2">
    <property type="protein sequence ID" value="XP_003388014.1"/>
    <property type="gene ID" value="LOC100641558"/>
</dbReference>
<dbReference type="KEGG" id="aqu:100641558"/>
<feature type="chain" id="PRO_5010879098" description="Ig-like domain-containing protein" evidence="3">
    <location>
        <begin position="32"/>
        <end position="786"/>
    </location>
</feature>
<dbReference type="InParanoid" id="A0A1X7UHK6"/>
<feature type="region of interest" description="Disordered" evidence="1">
    <location>
        <begin position="366"/>
        <end position="391"/>
    </location>
</feature>
<evidence type="ECO:0000256" key="1">
    <source>
        <dbReference type="SAM" id="MobiDB-lite"/>
    </source>
</evidence>
<evidence type="ECO:0000256" key="2">
    <source>
        <dbReference type="SAM" id="Phobius"/>
    </source>
</evidence>
<feature type="domain" description="Ig-like" evidence="4">
    <location>
        <begin position="22"/>
        <end position="138"/>
    </location>
</feature>
<dbReference type="InterPro" id="IPR007110">
    <property type="entry name" value="Ig-like_dom"/>
</dbReference>
<keyword evidence="6" id="KW-1185">Reference proteome</keyword>
<sequence>MPQVCKSEAKSTTVLCLLLLLPFILVTECCSGGYQFIGLSTKEIDHCDPFTTNGVRLLCEIKAIAATAGHVHDIQWYFNSVKLANGTSKYLIINTYHNRVFESVLHLSNLIEGTDIGTYMCQVIVEPNNMLLPQPSFSIPPVVDYQRSSTCGPKADKAQKRSSCASLNPSVSIQATSTTLSMSLQTTGTKSTDSQSSIITSTFIESVISASTTIGNTALPPIATNSVNNIASTTTSKTLTVSFSPTSNTAVNIASSASTTSSNSLTGNTVIHSSIVASNTLSSNGNTAMHSHTSSPIVSPSTVSFSTASLSTISVGNTDQYPVAVWMYIIVTILSTSILIFVLVTLVLVAMFCRRSPSSPTIEDVVLRPRSRNPASDPLPPNPSDPLPPIRQSMILTSSETTKSSDLSFPLTTIHCSPLQNQLMSNQSLGGVAFNLQGPSHSSFTVYAEVESLKSNDVEETTTATTVSGFPNASGTSSSSHAYTLPNDTLGHSDDNTTSTGCWSPVVIREERQKQSDSTQNGPSSLLMCTQLQISSNSSDNISLSDEDRTSGSQDYYNGNLIVCHQSGPSSAQIRQTCSLTEQSFSLGGSATCHNRIVPAVVGELHVDVDYAHPSDFVLPANERIDEGRARKPTNSSTESLTTSLQILFSENERDGRDSATDDDNLRSSSSSSGCTDLSKYSGDYERDPNYMRALLVRRGVEEEVPHQRSALSPTQERQENLDSGMDGLFYLPSLPDDVEKQSLTYSSSSSDTYKSLESLTRNPSPVYMKPFLRETQENGFTSLTV</sequence>
<reference evidence="6" key="1">
    <citation type="journal article" date="2010" name="Nature">
        <title>The Amphimedon queenslandica genome and the evolution of animal complexity.</title>
        <authorList>
            <person name="Srivastava M."/>
            <person name="Simakov O."/>
            <person name="Chapman J."/>
            <person name="Fahey B."/>
            <person name="Gauthier M.E."/>
            <person name="Mitros T."/>
            <person name="Richards G.S."/>
            <person name="Conaco C."/>
            <person name="Dacre M."/>
            <person name="Hellsten U."/>
            <person name="Larroux C."/>
            <person name="Putnam N.H."/>
            <person name="Stanke M."/>
            <person name="Adamska M."/>
            <person name="Darling A."/>
            <person name="Degnan S.M."/>
            <person name="Oakley T.H."/>
            <person name="Plachetzki D.C."/>
            <person name="Zhai Y."/>
            <person name="Adamski M."/>
            <person name="Calcino A."/>
            <person name="Cummins S.F."/>
            <person name="Goodstein D.M."/>
            <person name="Harris C."/>
            <person name="Jackson D.J."/>
            <person name="Leys S.P."/>
            <person name="Shu S."/>
            <person name="Woodcroft B.J."/>
            <person name="Vervoort M."/>
            <person name="Kosik K.S."/>
            <person name="Manning G."/>
            <person name="Degnan B.M."/>
            <person name="Rokhsar D.S."/>
        </authorList>
    </citation>
    <scope>NUCLEOTIDE SEQUENCE [LARGE SCALE GENOMIC DNA]</scope>
</reference>
<evidence type="ECO:0000313" key="5">
    <source>
        <dbReference type="EnsemblMetazoa" id="Aqu2.1.26958_001"/>
    </source>
</evidence>
<evidence type="ECO:0000259" key="4">
    <source>
        <dbReference type="PROSITE" id="PS50835"/>
    </source>
</evidence>
<reference evidence="5" key="2">
    <citation type="submission" date="2017-05" db="UniProtKB">
        <authorList>
            <consortium name="EnsemblMetazoa"/>
        </authorList>
    </citation>
    <scope>IDENTIFICATION</scope>
</reference>
<accession>A0A1X7UHK6</accession>
<feature type="compositionally biased region" description="Pro residues" evidence="1">
    <location>
        <begin position="377"/>
        <end position="389"/>
    </location>
</feature>
<keyword evidence="3" id="KW-0732">Signal</keyword>
<keyword evidence="2" id="KW-0812">Transmembrane</keyword>
<dbReference type="EnsemblMetazoa" id="Aqu2.1.26958_001">
    <property type="protein sequence ID" value="Aqu2.1.26958_001"/>
    <property type="gene ID" value="Aqu2.1.26958"/>
</dbReference>
<feature type="transmembrane region" description="Helical" evidence="2">
    <location>
        <begin position="325"/>
        <end position="352"/>
    </location>
</feature>
<feature type="region of interest" description="Disordered" evidence="1">
    <location>
        <begin position="650"/>
        <end position="683"/>
    </location>
</feature>
<feature type="region of interest" description="Disordered" evidence="1">
    <location>
        <begin position="463"/>
        <end position="497"/>
    </location>
</feature>
<protein>
    <recommendedName>
        <fullName evidence="4">Ig-like domain-containing protein</fullName>
    </recommendedName>
</protein>
<feature type="signal peptide" evidence="3">
    <location>
        <begin position="1"/>
        <end position="31"/>
    </location>
</feature>
<proteinExistence type="predicted"/>
<name>A0A1X7UHK6_AMPQE</name>
<evidence type="ECO:0000256" key="3">
    <source>
        <dbReference type="SAM" id="SignalP"/>
    </source>
</evidence>
<dbReference type="PROSITE" id="PS50835">
    <property type="entry name" value="IG_LIKE"/>
    <property type="match status" value="1"/>
</dbReference>
<keyword evidence="2" id="KW-0472">Membrane</keyword>
<gene>
    <name evidence="5" type="primary">100641558</name>
</gene>
<feature type="compositionally biased region" description="Polar residues" evidence="1">
    <location>
        <begin position="463"/>
        <end position="482"/>
    </location>
</feature>